<dbReference type="InterPro" id="IPR047715">
    <property type="entry name" value="EboA_dom"/>
</dbReference>
<dbReference type="NCBIfam" id="NF035938">
    <property type="entry name" value="EboA_domain"/>
    <property type="match status" value="1"/>
</dbReference>
<name>A0A327VMN5_9BACT</name>
<dbReference type="RefSeq" id="WP_111594977.1">
    <property type="nucleotide sequence ID" value="NZ_QLMA01000010.1"/>
</dbReference>
<evidence type="ECO:0000313" key="2">
    <source>
        <dbReference type="Proteomes" id="UP000249819"/>
    </source>
</evidence>
<comment type="caution">
    <text evidence="1">The sequence shown here is derived from an EMBL/GenBank/DDBJ whole genome shotgun (WGS) entry which is preliminary data.</text>
</comment>
<sequence length="298" mass="34245">MTAFVYDHVKVRALLGQLLHNQDQPKAWEWLQKRREIQEKDPSSQQFVLTFTAIPRFTGKQPLLPSSIPAEELASLAPGFFVYDWTLDRLARVWWLLFLPSDDKSFYLQQIENLFNAAEMNELAALYSALPLLAYPEEWITRTAEGIRSNIGPVQEAIMVQNPYPAKWLPEPAWNQLVMKAIFTEKPLQDIQGLRQRANQALANIITDFAHERQAAGRSVNPLQWQLLENFLNETNFQDITRLWHSAYNVEKEAAALVCYHSQYQPAKDLLANAPEILAEVNQGSISWDVISRKINLS</sequence>
<dbReference type="Proteomes" id="UP000249819">
    <property type="component" value="Unassembled WGS sequence"/>
</dbReference>
<dbReference type="OrthoDB" id="325673at2"/>
<organism evidence="1 2">
    <name type="scientific">Chitinophaga dinghuensis</name>
    <dbReference type="NCBI Taxonomy" id="1539050"/>
    <lineage>
        <taxon>Bacteria</taxon>
        <taxon>Pseudomonadati</taxon>
        <taxon>Bacteroidota</taxon>
        <taxon>Chitinophagia</taxon>
        <taxon>Chitinophagales</taxon>
        <taxon>Chitinophagaceae</taxon>
        <taxon>Chitinophaga</taxon>
    </lineage>
</organism>
<dbReference type="EMBL" id="QLMA01000010">
    <property type="protein sequence ID" value="RAJ75073.1"/>
    <property type="molecule type" value="Genomic_DNA"/>
</dbReference>
<accession>A0A327VMN5</accession>
<dbReference type="AlphaFoldDB" id="A0A327VMN5"/>
<protein>
    <submittedName>
        <fullName evidence="1">Uncharacterized protein</fullName>
    </submittedName>
</protein>
<evidence type="ECO:0000313" key="1">
    <source>
        <dbReference type="EMBL" id="RAJ75073.1"/>
    </source>
</evidence>
<keyword evidence="2" id="KW-1185">Reference proteome</keyword>
<proteinExistence type="predicted"/>
<reference evidence="1 2" key="1">
    <citation type="submission" date="2018-06" db="EMBL/GenBank/DDBJ databases">
        <title>Genomic Encyclopedia of Archaeal and Bacterial Type Strains, Phase II (KMG-II): from individual species to whole genera.</title>
        <authorList>
            <person name="Goeker M."/>
        </authorList>
    </citation>
    <scope>NUCLEOTIDE SEQUENCE [LARGE SCALE GENOMIC DNA]</scope>
    <source>
        <strain evidence="1 2">DSM 29821</strain>
    </source>
</reference>
<gene>
    <name evidence="1" type="ORF">CLV59_110119</name>
</gene>